<accession>A0A6C0E4W1</accession>
<feature type="compositionally biased region" description="Polar residues" evidence="1">
    <location>
        <begin position="335"/>
        <end position="347"/>
    </location>
</feature>
<name>A0A6C0E4W1_9ZZZZ</name>
<dbReference type="EMBL" id="MN739743">
    <property type="protein sequence ID" value="QHT24207.1"/>
    <property type="molecule type" value="Genomic_DNA"/>
</dbReference>
<feature type="region of interest" description="Disordered" evidence="1">
    <location>
        <begin position="300"/>
        <end position="347"/>
    </location>
</feature>
<organism evidence="2">
    <name type="scientific">viral metagenome</name>
    <dbReference type="NCBI Taxonomy" id="1070528"/>
    <lineage>
        <taxon>unclassified sequences</taxon>
        <taxon>metagenomes</taxon>
        <taxon>organismal metagenomes</taxon>
    </lineage>
</organism>
<feature type="compositionally biased region" description="Polar residues" evidence="1">
    <location>
        <begin position="306"/>
        <end position="316"/>
    </location>
</feature>
<dbReference type="AlphaFoldDB" id="A0A6C0E4W1"/>
<reference evidence="2" key="1">
    <citation type="journal article" date="2020" name="Nature">
        <title>Giant virus diversity and host interactions through global metagenomics.</title>
        <authorList>
            <person name="Schulz F."/>
            <person name="Roux S."/>
            <person name="Paez-Espino D."/>
            <person name="Jungbluth S."/>
            <person name="Walsh D.A."/>
            <person name="Denef V.J."/>
            <person name="McMahon K.D."/>
            <person name="Konstantinidis K.T."/>
            <person name="Eloe-Fadrosh E.A."/>
            <person name="Kyrpides N.C."/>
            <person name="Woyke T."/>
        </authorList>
    </citation>
    <scope>NUCLEOTIDE SEQUENCE</scope>
    <source>
        <strain evidence="2">GVMAG-M-3300023179-138</strain>
    </source>
</reference>
<sequence>MSDKEQVFLEGDEEIRGQKYVCLSFLTPNRGILRSKDLFFFSKFMEFYQMDYRIHSTEAFVMEQVRLLQNTLSEIEVALVNADADVSDAKVLLTKKSEEIAKLRGALAQKTSADMETYVKANLSNFKESAIVESFEKYMLLNRQRLEDEFHKQNNFQTTMHGLKVRGVYSTQEQANARAKALNKKDPYFNVYVADVGEWLPWDPSPEEIKDQEYQNDDLNKLMQSYKENAAKRDEFFEEEKRQKVAKAMAETAAAKERLAAEKKVTFGVQDAPGNAADVFDGGDLALARKAEKLAADAEKLLAQPGSRTDGTTELRSATPAADAELVPSLEATPLLTSSPDASISHA</sequence>
<evidence type="ECO:0000313" key="2">
    <source>
        <dbReference type="EMBL" id="QHT24207.1"/>
    </source>
</evidence>
<evidence type="ECO:0000256" key="1">
    <source>
        <dbReference type="SAM" id="MobiDB-lite"/>
    </source>
</evidence>
<protein>
    <submittedName>
        <fullName evidence="2">Uncharacterized protein</fullName>
    </submittedName>
</protein>
<proteinExistence type="predicted"/>
<dbReference type="Pfam" id="PF19150">
    <property type="entry name" value="DUF5832"/>
    <property type="match status" value="1"/>
</dbReference>
<dbReference type="InterPro" id="IPR043872">
    <property type="entry name" value="DUF5832"/>
</dbReference>